<dbReference type="EMBL" id="JAGZYH010000001">
    <property type="protein sequence ID" value="MBS6620679.1"/>
    <property type="molecule type" value="Genomic_DNA"/>
</dbReference>
<protein>
    <submittedName>
        <fullName evidence="1">Uncharacterized protein</fullName>
    </submittedName>
</protein>
<reference evidence="1" key="1">
    <citation type="submission" date="2021-02" db="EMBL/GenBank/DDBJ databases">
        <title>Infant gut strain persistence is associated with maternal origin, phylogeny, and functional potential including surface adhesion and iron acquisition.</title>
        <authorList>
            <person name="Lou Y.C."/>
        </authorList>
    </citation>
    <scope>NUCLEOTIDE SEQUENCE</scope>
    <source>
        <strain evidence="1">L2_039_000G1_dasL2_039_000G1_maxbin2.maxbin.077</strain>
    </source>
</reference>
<gene>
    <name evidence="1" type="ORF">KH315_00675</name>
</gene>
<accession>A0A9E1DQK5</accession>
<evidence type="ECO:0000313" key="1">
    <source>
        <dbReference type="EMBL" id="MBS6620679.1"/>
    </source>
</evidence>
<organism evidence="1 2">
    <name type="scientific">Faecalibacterium prausnitzii</name>
    <dbReference type="NCBI Taxonomy" id="853"/>
    <lineage>
        <taxon>Bacteria</taxon>
        <taxon>Bacillati</taxon>
        <taxon>Bacillota</taxon>
        <taxon>Clostridia</taxon>
        <taxon>Eubacteriales</taxon>
        <taxon>Oscillospiraceae</taxon>
        <taxon>Faecalibacterium</taxon>
    </lineage>
</organism>
<comment type="caution">
    <text evidence="1">The sequence shown here is derived from an EMBL/GenBank/DDBJ whole genome shotgun (WGS) entry which is preliminary data.</text>
</comment>
<name>A0A9E1DQK5_9FIRM</name>
<proteinExistence type="predicted"/>
<dbReference type="Proteomes" id="UP000811365">
    <property type="component" value="Unassembled WGS sequence"/>
</dbReference>
<sequence>MPNWVEGKLKVRGKPEDIKRWVEECLHCYTTNWLGDGAHTELVKGAVRFEHDPDSEEMYLYVDKSAHIEGTRRNFIEKGEYVDFCEEGKKSILVVNMKAAWNIEEQPYIEMSKKYNLDFRVYGYEMGMEFNKEIEIVEGEIATYRLIQFKDYKWECPDPKLGG</sequence>
<dbReference type="AlphaFoldDB" id="A0A9E1DQK5"/>
<evidence type="ECO:0000313" key="2">
    <source>
        <dbReference type="Proteomes" id="UP000811365"/>
    </source>
</evidence>